<keyword evidence="1" id="KW-0175">Coiled coil</keyword>
<dbReference type="AlphaFoldDB" id="A0AA40FP05"/>
<evidence type="ECO:0000313" key="2">
    <source>
        <dbReference type="EMBL" id="KAK1122426.1"/>
    </source>
</evidence>
<protein>
    <submittedName>
        <fullName evidence="2">Uncharacterized protein</fullName>
    </submittedName>
</protein>
<name>A0AA40FP05_9HYME</name>
<dbReference type="Proteomes" id="UP001177670">
    <property type="component" value="Unassembled WGS sequence"/>
</dbReference>
<evidence type="ECO:0000256" key="1">
    <source>
        <dbReference type="SAM" id="Coils"/>
    </source>
</evidence>
<organism evidence="2 3">
    <name type="scientific">Melipona bicolor</name>
    <dbReference type="NCBI Taxonomy" id="60889"/>
    <lineage>
        <taxon>Eukaryota</taxon>
        <taxon>Metazoa</taxon>
        <taxon>Ecdysozoa</taxon>
        <taxon>Arthropoda</taxon>
        <taxon>Hexapoda</taxon>
        <taxon>Insecta</taxon>
        <taxon>Pterygota</taxon>
        <taxon>Neoptera</taxon>
        <taxon>Endopterygota</taxon>
        <taxon>Hymenoptera</taxon>
        <taxon>Apocrita</taxon>
        <taxon>Aculeata</taxon>
        <taxon>Apoidea</taxon>
        <taxon>Anthophila</taxon>
        <taxon>Apidae</taxon>
        <taxon>Melipona</taxon>
    </lineage>
</organism>
<evidence type="ECO:0000313" key="3">
    <source>
        <dbReference type="Proteomes" id="UP001177670"/>
    </source>
</evidence>
<feature type="coiled-coil region" evidence="1">
    <location>
        <begin position="132"/>
        <end position="159"/>
    </location>
</feature>
<proteinExistence type="predicted"/>
<comment type="caution">
    <text evidence="2">The sequence shown here is derived from an EMBL/GenBank/DDBJ whole genome shotgun (WGS) entry which is preliminary data.</text>
</comment>
<sequence>MAYVGSFWNSGDTTFAGSLLVCQKDIDHTLLNDRNFRCFFPSSNCKFKFRNDTSPPSGKNSISFILSSTCTDLESEFDKPVNAAPCQPTNFSNPCTNDDHIFKPDERAPDAARMFDQTYVCSNGNPEFRLKKRSIRREVENASARVAQLTKKMNCFREKHNLKNKHCRMRFCTSRFPGKCEKQIAFKDKMFLEGERMRSNRNVQSGVEGILQDTKRSYNFTNVVQDERGACKRKMLIENRIAKNKRLLKTVKDVIHEMSEQESLPQMDLGSIQSIKPQNKIANLANRSEQKVRVIKPMKTGNNCAVTINLQKLVFKKQKLEKFLNDSMHEAVKKYRTNRDTWDRIIKSEQFIEA</sequence>
<dbReference type="EMBL" id="JAHYIQ010000023">
    <property type="protein sequence ID" value="KAK1122426.1"/>
    <property type="molecule type" value="Genomic_DNA"/>
</dbReference>
<keyword evidence="3" id="KW-1185">Reference proteome</keyword>
<accession>A0AA40FP05</accession>
<reference evidence="2" key="1">
    <citation type="submission" date="2021-10" db="EMBL/GenBank/DDBJ databases">
        <title>Melipona bicolor Genome sequencing and assembly.</title>
        <authorList>
            <person name="Araujo N.S."/>
            <person name="Arias M.C."/>
        </authorList>
    </citation>
    <scope>NUCLEOTIDE SEQUENCE</scope>
    <source>
        <strain evidence="2">USP_2M_L1-L4_2017</strain>
        <tissue evidence="2">Whole body</tissue>
    </source>
</reference>
<gene>
    <name evidence="2" type="ORF">K0M31_009648</name>
</gene>